<gene>
    <name evidence="6" type="ORF">OM33_04180</name>
</gene>
<dbReference type="KEGG" id="pseo:OM33_04180"/>
<dbReference type="EMBL" id="CP009888">
    <property type="protein sequence ID" value="AIY64436.1"/>
    <property type="molecule type" value="Genomic_DNA"/>
</dbReference>
<keyword evidence="1 4" id="KW-0349">Heme</keyword>
<dbReference type="eggNOG" id="COG2010">
    <property type="taxonomic scope" value="Bacteria"/>
</dbReference>
<keyword evidence="2 4" id="KW-0479">Metal-binding</keyword>
<dbReference type="RefSeq" id="WP_038639116.1">
    <property type="nucleotide sequence ID" value="NZ_CP009888.1"/>
</dbReference>
<protein>
    <recommendedName>
        <fullName evidence="5">Cytochrome c domain-containing protein</fullName>
    </recommendedName>
</protein>
<reference evidence="6 7" key="1">
    <citation type="submission" date="2014-11" db="EMBL/GenBank/DDBJ databases">
        <title>Complete Genome Sequence of Pseudoalteromonas sp. Strain OCN003 Isolated from Kaneohe Bay, Oahu, Hawaii.</title>
        <authorList>
            <person name="Beurmann S."/>
            <person name="Videau P."/>
            <person name="Ushijima B."/>
            <person name="Smith A.M."/>
            <person name="Aeby G.S."/>
            <person name="Callahan S.M."/>
            <person name="Belcaid M."/>
        </authorList>
    </citation>
    <scope>NUCLEOTIDE SEQUENCE [LARGE SCALE GENOMIC DNA]</scope>
    <source>
        <strain evidence="6 7">OCN003</strain>
    </source>
</reference>
<evidence type="ECO:0000256" key="4">
    <source>
        <dbReference type="PROSITE-ProRule" id="PRU00433"/>
    </source>
</evidence>
<evidence type="ECO:0000313" key="7">
    <source>
        <dbReference type="Proteomes" id="UP000030341"/>
    </source>
</evidence>
<dbReference type="HOGENOM" id="CLU_2261435_0_0_6"/>
<evidence type="ECO:0000313" key="6">
    <source>
        <dbReference type="EMBL" id="AIY64436.1"/>
    </source>
</evidence>
<accession>A0A0A7EEE3</accession>
<dbReference type="GO" id="GO:0046872">
    <property type="term" value="F:metal ion binding"/>
    <property type="evidence" value="ECO:0007669"/>
    <property type="project" value="UniProtKB-KW"/>
</dbReference>
<dbReference type="GO" id="GO:0009055">
    <property type="term" value="F:electron transfer activity"/>
    <property type="evidence" value="ECO:0007669"/>
    <property type="project" value="InterPro"/>
</dbReference>
<dbReference type="InterPro" id="IPR036909">
    <property type="entry name" value="Cyt_c-like_dom_sf"/>
</dbReference>
<proteinExistence type="predicted"/>
<name>A0A0A7EEE3_9GAMM</name>
<dbReference type="InterPro" id="IPR009056">
    <property type="entry name" value="Cyt_c-like_dom"/>
</dbReference>
<evidence type="ECO:0000256" key="1">
    <source>
        <dbReference type="ARBA" id="ARBA00022617"/>
    </source>
</evidence>
<sequence>MFKIGVMIFLFLIVTACNDDAHDHPSIKSGQALYEYHCAGCHRQSGKGNFLKGIPANIGTGLEEWQLVHKMKQGESNTKMPVFKTMSKGEATKIAEYITSHSH</sequence>
<keyword evidence="3 4" id="KW-0408">Iron</keyword>
<evidence type="ECO:0000259" key="5">
    <source>
        <dbReference type="PROSITE" id="PS51007"/>
    </source>
</evidence>
<evidence type="ECO:0000256" key="2">
    <source>
        <dbReference type="ARBA" id="ARBA00022723"/>
    </source>
</evidence>
<dbReference type="Proteomes" id="UP000030341">
    <property type="component" value="Chromosome 1"/>
</dbReference>
<keyword evidence="7" id="KW-1185">Reference proteome</keyword>
<dbReference type="AlphaFoldDB" id="A0A0A7EEE3"/>
<dbReference type="PROSITE" id="PS51257">
    <property type="entry name" value="PROKAR_LIPOPROTEIN"/>
    <property type="match status" value="1"/>
</dbReference>
<dbReference type="PROSITE" id="PS51007">
    <property type="entry name" value="CYTC"/>
    <property type="match status" value="1"/>
</dbReference>
<feature type="domain" description="Cytochrome c" evidence="5">
    <location>
        <begin position="25"/>
        <end position="102"/>
    </location>
</feature>
<dbReference type="OrthoDB" id="9811395at2"/>
<dbReference type="SUPFAM" id="SSF46626">
    <property type="entry name" value="Cytochrome c"/>
    <property type="match status" value="1"/>
</dbReference>
<dbReference type="STRING" id="1348114.OM33_04180"/>
<dbReference type="GO" id="GO:0020037">
    <property type="term" value="F:heme binding"/>
    <property type="evidence" value="ECO:0007669"/>
    <property type="project" value="InterPro"/>
</dbReference>
<dbReference type="Gene3D" id="1.10.760.10">
    <property type="entry name" value="Cytochrome c-like domain"/>
    <property type="match status" value="1"/>
</dbReference>
<evidence type="ECO:0000256" key="3">
    <source>
        <dbReference type="ARBA" id="ARBA00023004"/>
    </source>
</evidence>
<dbReference type="Pfam" id="PF13442">
    <property type="entry name" value="Cytochrome_CBB3"/>
    <property type="match status" value="1"/>
</dbReference>
<organism evidence="6 7">
    <name type="scientific">Pseudoalteromonas piratica</name>
    <dbReference type="NCBI Taxonomy" id="1348114"/>
    <lineage>
        <taxon>Bacteria</taxon>
        <taxon>Pseudomonadati</taxon>
        <taxon>Pseudomonadota</taxon>
        <taxon>Gammaproteobacteria</taxon>
        <taxon>Alteromonadales</taxon>
        <taxon>Pseudoalteromonadaceae</taxon>
        <taxon>Pseudoalteromonas</taxon>
    </lineage>
</organism>